<accession>A0A0F9AZQ3</accession>
<name>A0A0F9AZQ3_9ZZZZ</name>
<protein>
    <submittedName>
        <fullName evidence="1">Uncharacterized protein</fullName>
    </submittedName>
</protein>
<organism evidence="1">
    <name type="scientific">marine sediment metagenome</name>
    <dbReference type="NCBI Taxonomy" id="412755"/>
    <lineage>
        <taxon>unclassified sequences</taxon>
        <taxon>metagenomes</taxon>
        <taxon>ecological metagenomes</taxon>
    </lineage>
</organism>
<feature type="non-terminal residue" evidence="1">
    <location>
        <position position="1"/>
    </location>
</feature>
<evidence type="ECO:0000313" key="1">
    <source>
        <dbReference type="EMBL" id="KKL15114.1"/>
    </source>
</evidence>
<reference evidence="1" key="1">
    <citation type="journal article" date="2015" name="Nature">
        <title>Complex archaea that bridge the gap between prokaryotes and eukaryotes.</title>
        <authorList>
            <person name="Spang A."/>
            <person name="Saw J.H."/>
            <person name="Jorgensen S.L."/>
            <person name="Zaremba-Niedzwiedzka K."/>
            <person name="Martijn J."/>
            <person name="Lind A.E."/>
            <person name="van Eijk R."/>
            <person name="Schleper C."/>
            <person name="Guy L."/>
            <person name="Ettema T.J."/>
        </authorList>
    </citation>
    <scope>NUCLEOTIDE SEQUENCE</scope>
</reference>
<proteinExistence type="predicted"/>
<gene>
    <name evidence="1" type="ORF">LCGC14_2508850</name>
</gene>
<comment type="caution">
    <text evidence="1">The sequence shown here is derived from an EMBL/GenBank/DDBJ whole genome shotgun (WGS) entry which is preliminary data.</text>
</comment>
<dbReference type="EMBL" id="LAZR01040190">
    <property type="protein sequence ID" value="KKL15114.1"/>
    <property type="molecule type" value="Genomic_DNA"/>
</dbReference>
<sequence length="334" mass="39108">ALDLLKLERVFVMGKESLPFYGPVSVIIGDFKNNPEYELEVERMYFITSNETRNLPPTLKQELAAQLDSELKQGLSTKIQLKGMIDHIVNILDENDLSPFYHEIDHEVKSFNKLSIPFNNVDGIEMRQFTRKGIYDMINSIIYGNPFDYNDKLGTLMKNVDSWINIVIDYFNAFKCVFYDDWNDKDSFIRRNIGINAIGALISNIWSHVLNSLDQDGRIKFLIQFLVKWRIFDENLDFSRNSNLHNYRDLKANVKKIYTILHSSWYKSTKEPITEDINEEIQIAVLIKVTNKFLKQEIIHPFSVQLANPYIFKMCSGSLISKQLYTKNVKYRFP</sequence>
<dbReference type="AlphaFoldDB" id="A0A0F9AZQ3"/>